<dbReference type="Proteomes" id="UP000198607">
    <property type="component" value="Unassembled WGS sequence"/>
</dbReference>
<name>A0A1G7WP88_9RHOO</name>
<dbReference type="PANTHER" id="PTHR43182:SF1">
    <property type="entry name" value="COBALT-PRECORRIN-7 C(5)-METHYLTRANSFERASE"/>
    <property type="match status" value="1"/>
</dbReference>
<dbReference type="InterPro" id="IPR029063">
    <property type="entry name" value="SAM-dependent_MTases_sf"/>
</dbReference>
<keyword evidence="8" id="KW-1185">Reference proteome</keyword>
<keyword evidence="2" id="KW-0169">Cobalamin biosynthesis</keyword>
<dbReference type="NCBIfam" id="TIGR02469">
    <property type="entry name" value="CbiT"/>
    <property type="match status" value="1"/>
</dbReference>
<evidence type="ECO:0000259" key="6">
    <source>
        <dbReference type="Pfam" id="PF00590"/>
    </source>
</evidence>
<dbReference type="Gene3D" id="3.40.50.150">
    <property type="entry name" value="Vaccinia Virus protein VP39"/>
    <property type="match status" value="1"/>
</dbReference>
<gene>
    <name evidence="7" type="ORF">SAMN05660652_00589</name>
</gene>
<dbReference type="UniPathway" id="UPA00148"/>
<comment type="pathway">
    <text evidence="1">Cofactor biosynthesis; adenosylcobalamin biosynthesis.</text>
</comment>
<evidence type="ECO:0000256" key="2">
    <source>
        <dbReference type="ARBA" id="ARBA00022573"/>
    </source>
</evidence>
<accession>A0A1G7WP88</accession>
<protein>
    <submittedName>
        <fullName evidence="7">Precorrin-6Y C5,15-methyltransferase (Decarboxylating)</fullName>
    </submittedName>
</protein>
<dbReference type="InterPro" id="IPR000878">
    <property type="entry name" value="4pyrrol_Mease"/>
</dbReference>
<keyword evidence="3 7" id="KW-0489">Methyltransferase</keyword>
<dbReference type="OrthoDB" id="9787825at2"/>
<dbReference type="SUPFAM" id="SSF53790">
    <property type="entry name" value="Tetrapyrrole methylase"/>
    <property type="match status" value="1"/>
</dbReference>
<dbReference type="PANTHER" id="PTHR43182">
    <property type="entry name" value="COBALT-PRECORRIN-6B C(15)-METHYLTRANSFERASE (DECARBOXYLATING)"/>
    <property type="match status" value="1"/>
</dbReference>
<evidence type="ECO:0000313" key="8">
    <source>
        <dbReference type="Proteomes" id="UP000198607"/>
    </source>
</evidence>
<feature type="domain" description="Tetrapyrrole methylase" evidence="6">
    <location>
        <begin position="4"/>
        <end position="203"/>
    </location>
</feature>
<proteinExistence type="predicted"/>
<dbReference type="RefSeq" id="WP_091933061.1">
    <property type="nucleotide sequence ID" value="NZ_FNCY01000001.1"/>
</dbReference>
<evidence type="ECO:0000256" key="1">
    <source>
        <dbReference type="ARBA" id="ARBA00004953"/>
    </source>
</evidence>
<dbReference type="SUPFAM" id="SSF53335">
    <property type="entry name" value="S-adenosyl-L-methionine-dependent methyltransferases"/>
    <property type="match status" value="1"/>
</dbReference>
<dbReference type="InterPro" id="IPR006365">
    <property type="entry name" value="Cbl_synth_CobL"/>
</dbReference>
<dbReference type="GO" id="GO:0032259">
    <property type="term" value="P:methylation"/>
    <property type="evidence" value="ECO:0007669"/>
    <property type="project" value="UniProtKB-KW"/>
</dbReference>
<dbReference type="CDD" id="cd02440">
    <property type="entry name" value="AdoMet_MTases"/>
    <property type="match status" value="1"/>
</dbReference>
<evidence type="ECO:0000256" key="4">
    <source>
        <dbReference type="ARBA" id="ARBA00022679"/>
    </source>
</evidence>
<dbReference type="InterPro" id="IPR014777">
    <property type="entry name" value="4pyrrole_Mease_sub1"/>
</dbReference>
<organism evidence="7 8">
    <name type="scientific">Propionivibrio dicarboxylicus</name>
    <dbReference type="NCBI Taxonomy" id="83767"/>
    <lineage>
        <taxon>Bacteria</taxon>
        <taxon>Pseudomonadati</taxon>
        <taxon>Pseudomonadota</taxon>
        <taxon>Betaproteobacteria</taxon>
        <taxon>Rhodocyclales</taxon>
        <taxon>Rhodocyclaceae</taxon>
        <taxon>Propionivibrio</taxon>
    </lineage>
</organism>
<evidence type="ECO:0000256" key="3">
    <source>
        <dbReference type="ARBA" id="ARBA00022603"/>
    </source>
</evidence>
<dbReference type="InterPro" id="IPR035996">
    <property type="entry name" value="4pyrrol_Methylase_sf"/>
</dbReference>
<keyword evidence="4 7" id="KW-0808">Transferase</keyword>
<dbReference type="InterPro" id="IPR050714">
    <property type="entry name" value="Cobalamin_biosynth_MTase"/>
</dbReference>
<dbReference type="Gene3D" id="3.40.1010.10">
    <property type="entry name" value="Cobalt-precorrin-4 Transmethylase, Domain 1"/>
    <property type="match status" value="1"/>
</dbReference>
<dbReference type="EMBL" id="FNCY01000001">
    <property type="protein sequence ID" value="SDG73785.1"/>
    <property type="molecule type" value="Genomic_DNA"/>
</dbReference>
<dbReference type="STRING" id="83767.SAMN05660652_00589"/>
<dbReference type="CDD" id="cd11644">
    <property type="entry name" value="Precorrin-6Y-MT"/>
    <property type="match status" value="1"/>
</dbReference>
<dbReference type="NCBIfam" id="TIGR02467">
    <property type="entry name" value="CbiE"/>
    <property type="match status" value="1"/>
</dbReference>
<dbReference type="Pfam" id="PF00590">
    <property type="entry name" value="TP_methylase"/>
    <property type="match status" value="1"/>
</dbReference>
<dbReference type="GO" id="GO:0009236">
    <property type="term" value="P:cobalamin biosynthetic process"/>
    <property type="evidence" value="ECO:0007669"/>
    <property type="project" value="UniProtKB-UniPathway"/>
</dbReference>
<dbReference type="InterPro" id="IPR014008">
    <property type="entry name" value="Cbl_synth_MTase_CbiT"/>
</dbReference>
<dbReference type="PIRSF" id="PIRSF036428">
    <property type="entry name" value="CobL"/>
    <property type="match status" value="1"/>
</dbReference>
<dbReference type="InterPro" id="IPR012818">
    <property type="entry name" value="CbiE"/>
</dbReference>
<sequence length="429" mass="45306">MSHCTLIGILDDGWAGLTDAAHERITAARVVIGAGRTLELVRPHLAAGAITHDMDGALAAVADWSRDALAAGQPVVVLATGDPLCHGLAAWLDGKLGGKLDILPNLSTLQLACTRFKQPWNDIAIASCHGKDAGEWCVGATPAHGLYAAMRAIALNPTVFLFTGPENTPARLARALRLAGYADDEITLSIACRLQLPDETLFPALTLDVAAATDFPTPNVVLVQRRAAAPMPAFGLEDLEYLQRSPEKGLITKQEARAVSLAKLRIAPTATVWDIGAGAGSIGLEAARLAPHGHVWAIEKNTGDAANARANAARFRLGNYTLMDGKAPEHLDTWPNPDAVFIGGSGGELAGLIRLILDRLNPGGRLVMNFVTLENLATATTALADAGAAWDVIQLQASRSQPILDMHRMAAQNPVWIITASKPQEAPHD</sequence>
<evidence type="ECO:0000313" key="7">
    <source>
        <dbReference type="EMBL" id="SDG73785.1"/>
    </source>
</evidence>
<dbReference type="GO" id="GO:0008276">
    <property type="term" value="F:protein methyltransferase activity"/>
    <property type="evidence" value="ECO:0007669"/>
    <property type="project" value="InterPro"/>
</dbReference>
<dbReference type="AlphaFoldDB" id="A0A1G7WP88"/>
<reference evidence="7 8" key="1">
    <citation type="submission" date="2016-10" db="EMBL/GenBank/DDBJ databases">
        <authorList>
            <person name="de Groot N.N."/>
        </authorList>
    </citation>
    <scope>NUCLEOTIDE SEQUENCE [LARGE SCALE GENOMIC DNA]</scope>
    <source>
        <strain evidence="7 8">DSM 5885</strain>
    </source>
</reference>
<evidence type="ECO:0000256" key="5">
    <source>
        <dbReference type="ARBA" id="ARBA00022691"/>
    </source>
</evidence>
<keyword evidence="5" id="KW-0949">S-adenosyl-L-methionine</keyword>